<keyword evidence="5 6" id="KW-0472">Membrane</keyword>
<dbReference type="AlphaFoldDB" id="A0AA88UIB6"/>
<dbReference type="Proteomes" id="UP001187471">
    <property type="component" value="Unassembled WGS sequence"/>
</dbReference>
<dbReference type="PANTHER" id="PTHR21659">
    <property type="entry name" value="HYDROPHOBIC PROTEIN RCI2 LOW TEMPERATURE AND SALT RESPONSIVE PROTEIN LTI6 -RELATED"/>
    <property type="match status" value="1"/>
</dbReference>
<reference evidence="7" key="1">
    <citation type="submission" date="2022-12" db="EMBL/GenBank/DDBJ databases">
        <title>Draft genome assemblies for two species of Escallonia (Escalloniales).</title>
        <authorList>
            <person name="Chanderbali A."/>
            <person name="Dervinis C."/>
            <person name="Anghel I."/>
            <person name="Soltis D."/>
            <person name="Soltis P."/>
            <person name="Zapata F."/>
        </authorList>
    </citation>
    <scope>NUCLEOTIDE SEQUENCE</scope>
    <source>
        <strain evidence="7">UCBG92.1500</strain>
        <tissue evidence="7">Leaf</tissue>
    </source>
</reference>
<keyword evidence="8" id="KW-1185">Reference proteome</keyword>
<dbReference type="Pfam" id="PF01679">
    <property type="entry name" value="Pmp3"/>
    <property type="match status" value="2"/>
</dbReference>
<evidence type="ECO:0000256" key="4">
    <source>
        <dbReference type="ARBA" id="ARBA00022989"/>
    </source>
</evidence>
<keyword evidence="3 6" id="KW-0812">Transmembrane</keyword>
<comment type="subcellular location">
    <subcellularLocation>
        <location evidence="1">Membrane</location>
    </subcellularLocation>
</comment>
<feature type="non-terminal residue" evidence="7">
    <location>
        <position position="1"/>
    </location>
</feature>
<proteinExistence type="inferred from homology"/>
<accession>A0AA88UIB6</accession>
<evidence type="ECO:0000256" key="3">
    <source>
        <dbReference type="ARBA" id="ARBA00022692"/>
    </source>
</evidence>
<feature type="transmembrane region" description="Helical" evidence="6">
    <location>
        <begin position="12"/>
        <end position="36"/>
    </location>
</feature>
<protein>
    <submittedName>
        <fullName evidence="7">Uncharacterized protein</fullName>
    </submittedName>
</protein>
<sequence length="232" mass="25312">KETLFPARKGKIMEPGTATCVDIILAIILPPLGVFLKFGCEAKFMGAGGVLDLFGADLVWVPPWNSLCYLYHHQVIVLRLFFLAKSFAAPGSSGMHVWGDLTGARCGTQKETLFPARKGEIMGTATCVDIILAIILPPLGVFLKFGCKVYAKFMGAGGVLDLFGADLVGVPPWNSLCYLYHHQVIVLRLFFLVYFPAYYSILSKNLDRKLTKAKGYPILFSSVAGGDEKAIV</sequence>
<gene>
    <name evidence="7" type="ORF">RJ640_008776</name>
</gene>
<evidence type="ECO:0000256" key="6">
    <source>
        <dbReference type="SAM" id="Phobius"/>
    </source>
</evidence>
<evidence type="ECO:0000256" key="2">
    <source>
        <dbReference type="ARBA" id="ARBA00009530"/>
    </source>
</evidence>
<evidence type="ECO:0000313" key="7">
    <source>
        <dbReference type="EMBL" id="KAK2976322.1"/>
    </source>
</evidence>
<comment type="caution">
    <text evidence="7">The sequence shown here is derived from an EMBL/GenBank/DDBJ whole genome shotgun (WGS) entry which is preliminary data.</text>
</comment>
<organism evidence="7 8">
    <name type="scientific">Escallonia rubra</name>
    <dbReference type="NCBI Taxonomy" id="112253"/>
    <lineage>
        <taxon>Eukaryota</taxon>
        <taxon>Viridiplantae</taxon>
        <taxon>Streptophyta</taxon>
        <taxon>Embryophyta</taxon>
        <taxon>Tracheophyta</taxon>
        <taxon>Spermatophyta</taxon>
        <taxon>Magnoliopsida</taxon>
        <taxon>eudicotyledons</taxon>
        <taxon>Gunneridae</taxon>
        <taxon>Pentapetalae</taxon>
        <taxon>asterids</taxon>
        <taxon>campanulids</taxon>
        <taxon>Escalloniales</taxon>
        <taxon>Escalloniaceae</taxon>
        <taxon>Escallonia</taxon>
    </lineage>
</organism>
<evidence type="ECO:0000313" key="8">
    <source>
        <dbReference type="Proteomes" id="UP001187471"/>
    </source>
</evidence>
<dbReference type="EMBL" id="JAVXUO010002086">
    <property type="protein sequence ID" value="KAK2976322.1"/>
    <property type="molecule type" value="Genomic_DNA"/>
</dbReference>
<evidence type="ECO:0000256" key="5">
    <source>
        <dbReference type="ARBA" id="ARBA00023136"/>
    </source>
</evidence>
<feature type="transmembrane region" description="Helical" evidence="6">
    <location>
        <begin position="149"/>
        <end position="168"/>
    </location>
</feature>
<comment type="similarity">
    <text evidence="2">Belongs to the UPF0057 (PMP3) family.</text>
</comment>
<dbReference type="GO" id="GO:0016020">
    <property type="term" value="C:membrane"/>
    <property type="evidence" value="ECO:0007669"/>
    <property type="project" value="UniProtKB-SubCell"/>
</dbReference>
<dbReference type="PANTHER" id="PTHR21659:SF42">
    <property type="entry name" value="UPF0057 MEMBRANE PROTEIN ZK632.10-RELATED"/>
    <property type="match status" value="1"/>
</dbReference>
<dbReference type="InterPro" id="IPR000612">
    <property type="entry name" value="PMP3"/>
</dbReference>
<dbReference type="PROSITE" id="PS01309">
    <property type="entry name" value="UPF0057"/>
    <property type="match status" value="2"/>
</dbReference>
<evidence type="ECO:0000256" key="1">
    <source>
        <dbReference type="ARBA" id="ARBA00004370"/>
    </source>
</evidence>
<keyword evidence="4 6" id="KW-1133">Transmembrane helix</keyword>
<feature type="transmembrane region" description="Helical" evidence="6">
    <location>
        <begin position="121"/>
        <end position="142"/>
    </location>
</feature>
<feature type="transmembrane region" description="Helical" evidence="6">
    <location>
        <begin position="180"/>
        <end position="202"/>
    </location>
</feature>
<name>A0AA88UIB6_9ASTE</name>